<sequence length="328" mass="36364">MYTGRAIRVTSVKTETEKAEEAMQNTSLLAHDDNEDDEIDEDQNEDDEDAETTEANGGMIKTIGQTTAIISATSTTPKHLERASNDTVVELESHESGSNADGRGVALAKVDSSGPPFSSPPMIEVPDAEIDNMGATTNMTAYESKESNDTYPSTTKSDVVRNVTFTPRSNRVHFGPSTLNPSAKADEESKTPHVIRSNTVIGNIDPKKKRKKSKQHHRSQTQANIMRDSFDHKKQLKSKNKGDSKKSRNSWSRESDVELTRAIEDAMTDSIIEMYQSIKNRPNQSLLGSLEHKLHRLTDNHSGLPSQFKQMVGNALDSDIEEQESFKE</sequence>
<feature type="compositionally biased region" description="Basic and acidic residues" evidence="1">
    <location>
        <begin position="240"/>
        <end position="257"/>
    </location>
</feature>
<dbReference type="EMBL" id="ASPP01012229">
    <property type="protein sequence ID" value="ETO20819.1"/>
    <property type="molecule type" value="Genomic_DNA"/>
</dbReference>
<evidence type="ECO:0000313" key="2">
    <source>
        <dbReference type="EMBL" id="ETO20819.1"/>
    </source>
</evidence>
<protein>
    <submittedName>
        <fullName evidence="2">Uncharacterized protein</fullName>
    </submittedName>
</protein>
<feature type="compositionally biased region" description="Basic residues" evidence="1">
    <location>
        <begin position="207"/>
        <end position="219"/>
    </location>
</feature>
<keyword evidence="3" id="KW-1185">Reference proteome</keyword>
<proteinExistence type="predicted"/>
<organism evidence="2 3">
    <name type="scientific">Reticulomyxa filosa</name>
    <dbReference type="NCBI Taxonomy" id="46433"/>
    <lineage>
        <taxon>Eukaryota</taxon>
        <taxon>Sar</taxon>
        <taxon>Rhizaria</taxon>
        <taxon>Retaria</taxon>
        <taxon>Foraminifera</taxon>
        <taxon>Monothalamids</taxon>
        <taxon>Reticulomyxidae</taxon>
        <taxon>Reticulomyxa</taxon>
    </lineage>
</organism>
<dbReference type="Proteomes" id="UP000023152">
    <property type="component" value="Unassembled WGS sequence"/>
</dbReference>
<dbReference type="AlphaFoldDB" id="X6N4Y8"/>
<evidence type="ECO:0000256" key="1">
    <source>
        <dbReference type="SAM" id="MobiDB-lite"/>
    </source>
</evidence>
<reference evidence="2 3" key="1">
    <citation type="journal article" date="2013" name="Curr. Biol.">
        <title>The Genome of the Foraminiferan Reticulomyxa filosa.</title>
        <authorList>
            <person name="Glockner G."/>
            <person name="Hulsmann N."/>
            <person name="Schleicher M."/>
            <person name="Noegel A.A."/>
            <person name="Eichinger L."/>
            <person name="Gallinger C."/>
            <person name="Pawlowski J."/>
            <person name="Sierra R."/>
            <person name="Euteneuer U."/>
            <person name="Pillet L."/>
            <person name="Moustafa A."/>
            <person name="Platzer M."/>
            <person name="Groth M."/>
            <person name="Szafranski K."/>
            <person name="Schliwa M."/>
        </authorList>
    </citation>
    <scope>NUCLEOTIDE SEQUENCE [LARGE SCALE GENOMIC DNA]</scope>
</reference>
<accession>X6N4Y8</accession>
<gene>
    <name evidence="2" type="ORF">RFI_16398</name>
</gene>
<evidence type="ECO:0000313" key="3">
    <source>
        <dbReference type="Proteomes" id="UP000023152"/>
    </source>
</evidence>
<name>X6N4Y8_RETFI</name>
<comment type="caution">
    <text evidence="2">The sequence shown here is derived from an EMBL/GenBank/DDBJ whole genome shotgun (WGS) entry which is preliminary data.</text>
</comment>
<feature type="compositionally biased region" description="Acidic residues" evidence="1">
    <location>
        <begin position="33"/>
        <end position="52"/>
    </location>
</feature>
<feature type="region of interest" description="Disordered" evidence="1">
    <location>
        <begin position="142"/>
        <end position="257"/>
    </location>
</feature>
<feature type="region of interest" description="Disordered" evidence="1">
    <location>
        <begin position="1"/>
        <end position="63"/>
    </location>
</feature>
<feature type="compositionally biased region" description="Polar residues" evidence="1">
    <location>
        <begin position="149"/>
        <end position="169"/>
    </location>
</feature>